<name>A0A0F9L752_9ZZZZ</name>
<evidence type="ECO:0000313" key="1">
    <source>
        <dbReference type="EMBL" id="KKM89323.1"/>
    </source>
</evidence>
<reference evidence="1" key="1">
    <citation type="journal article" date="2015" name="Nature">
        <title>Complex archaea that bridge the gap between prokaryotes and eukaryotes.</title>
        <authorList>
            <person name="Spang A."/>
            <person name="Saw J.H."/>
            <person name="Jorgensen S.L."/>
            <person name="Zaremba-Niedzwiedzka K."/>
            <person name="Martijn J."/>
            <person name="Lind A.E."/>
            <person name="van Eijk R."/>
            <person name="Schleper C."/>
            <person name="Guy L."/>
            <person name="Ettema T.J."/>
        </authorList>
    </citation>
    <scope>NUCLEOTIDE SEQUENCE</scope>
</reference>
<protein>
    <submittedName>
        <fullName evidence="1">Uncharacterized protein</fullName>
    </submittedName>
</protein>
<comment type="caution">
    <text evidence="1">The sequence shown here is derived from an EMBL/GenBank/DDBJ whole genome shotgun (WGS) entry which is preliminary data.</text>
</comment>
<sequence length="98" mass="11430">MVENKEKLDHVINFRSTEKIYNTLMDYLEQTNKSISGVMRQATYDFLKLKKMIKENGYGKSEPLKKKKPEAVINAPPNGIMFCDSEHCEIDPRQMEKC</sequence>
<dbReference type="AlphaFoldDB" id="A0A0F9L752"/>
<gene>
    <name evidence="1" type="ORF">LCGC14_1249780</name>
</gene>
<proteinExistence type="predicted"/>
<organism evidence="1">
    <name type="scientific">marine sediment metagenome</name>
    <dbReference type="NCBI Taxonomy" id="412755"/>
    <lineage>
        <taxon>unclassified sequences</taxon>
        <taxon>metagenomes</taxon>
        <taxon>ecological metagenomes</taxon>
    </lineage>
</organism>
<accession>A0A0F9L752</accession>
<dbReference type="EMBL" id="LAZR01006832">
    <property type="protein sequence ID" value="KKM89323.1"/>
    <property type="molecule type" value="Genomic_DNA"/>
</dbReference>